<evidence type="ECO:0000256" key="3">
    <source>
        <dbReference type="ARBA" id="ARBA00022989"/>
    </source>
</evidence>
<reference evidence="6" key="1">
    <citation type="journal article" date="2021" name="PeerJ">
        <title>Extensive microbial diversity within the chicken gut microbiome revealed by metagenomics and culture.</title>
        <authorList>
            <person name="Gilroy R."/>
            <person name="Ravi A."/>
            <person name="Getino M."/>
            <person name="Pursley I."/>
            <person name="Horton D.L."/>
            <person name="Alikhan N.F."/>
            <person name="Baker D."/>
            <person name="Gharbi K."/>
            <person name="Hall N."/>
            <person name="Watson M."/>
            <person name="Adriaenssens E.M."/>
            <person name="Foster-Nyarko E."/>
            <person name="Jarju S."/>
            <person name="Secka A."/>
            <person name="Antonio M."/>
            <person name="Oren A."/>
            <person name="Chaudhuri R.R."/>
            <person name="La Ragione R."/>
            <person name="Hildebrand F."/>
            <person name="Pallen M.J."/>
        </authorList>
    </citation>
    <scope>NUCLEOTIDE SEQUENCE</scope>
    <source>
        <strain evidence="6">687</strain>
    </source>
</reference>
<proteinExistence type="predicted"/>
<feature type="transmembrane region" description="Helical" evidence="5">
    <location>
        <begin position="27"/>
        <end position="58"/>
    </location>
</feature>
<dbReference type="EMBL" id="JAHLFG010000038">
    <property type="protein sequence ID" value="MBU3826562.1"/>
    <property type="molecule type" value="Genomic_DNA"/>
</dbReference>
<comment type="caution">
    <text evidence="6">The sequence shown here is derived from an EMBL/GenBank/DDBJ whole genome shotgun (WGS) entry which is preliminary data.</text>
</comment>
<gene>
    <name evidence="6" type="ORF">IAA31_03630</name>
</gene>
<evidence type="ECO:0000256" key="5">
    <source>
        <dbReference type="SAM" id="Phobius"/>
    </source>
</evidence>
<evidence type="ECO:0000256" key="2">
    <source>
        <dbReference type="ARBA" id="ARBA00022692"/>
    </source>
</evidence>
<keyword evidence="3 5" id="KW-1133">Transmembrane helix</keyword>
<organism evidence="6 7">
    <name type="scientific">Candidatus Anaerobiospirillum merdipullorum</name>
    <dbReference type="NCBI Taxonomy" id="2838450"/>
    <lineage>
        <taxon>Bacteria</taxon>
        <taxon>Pseudomonadati</taxon>
        <taxon>Pseudomonadota</taxon>
        <taxon>Gammaproteobacteria</taxon>
        <taxon>Aeromonadales</taxon>
        <taxon>Succinivibrionaceae</taxon>
        <taxon>Anaerobiospirillum</taxon>
    </lineage>
</organism>
<reference evidence="6" key="2">
    <citation type="submission" date="2021-04" db="EMBL/GenBank/DDBJ databases">
        <authorList>
            <person name="Gilroy R."/>
        </authorList>
    </citation>
    <scope>NUCLEOTIDE SEQUENCE</scope>
    <source>
        <strain evidence="6">687</strain>
    </source>
</reference>
<evidence type="ECO:0000313" key="6">
    <source>
        <dbReference type="EMBL" id="MBU3826562.1"/>
    </source>
</evidence>
<evidence type="ECO:0000256" key="4">
    <source>
        <dbReference type="ARBA" id="ARBA00023136"/>
    </source>
</evidence>
<accession>A0A9E2NRX3</accession>
<dbReference type="InterPro" id="IPR007792">
    <property type="entry name" value="T4SS_VirB3/TrbD/AvhB"/>
</dbReference>
<dbReference type="AlphaFoldDB" id="A0A9E2NRX3"/>
<evidence type="ECO:0000256" key="1">
    <source>
        <dbReference type="ARBA" id="ARBA00004370"/>
    </source>
</evidence>
<dbReference type="Pfam" id="PF05101">
    <property type="entry name" value="VirB3"/>
    <property type="match status" value="1"/>
</dbReference>
<evidence type="ECO:0000313" key="7">
    <source>
        <dbReference type="Proteomes" id="UP000824150"/>
    </source>
</evidence>
<name>A0A9E2NRX3_9GAMM</name>
<dbReference type="GO" id="GO:0016020">
    <property type="term" value="C:membrane"/>
    <property type="evidence" value="ECO:0007669"/>
    <property type="project" value="UniProtKB-SubCell"/>
</dbReference>
<dbReference type="Proteomes" id="UP000824150">
    <property type="component" value="Unassembled WGS sequence"/>
</dbReference>
<keyword evidence="2 5" id="KW-0812">Transmembrane</keyword>
<sequence length="97" mass="11484">MQKHHIYQALQQRQQILGCDRELCLTLLLLCFALGFGAASWQTVLLCLLIFLGGFYLLRQMGKADLMMRQIFIRQLFYRPYYRARSGMWSRGGKRYV</sequence>
<comment type="subcellular location">
    <subcellularLocation>
        <location evidence="1">Membrane</location>
    </subcellularLocation>
</comment>
<dbReference type="NCBIfam" id="NF010395">
    <property type="entry name" value="PRK13823.1"/>
    <property type="match status" value="1"/>
</dbReference>
<keyword evidence="4 5" id="KW-0472">Membrane</keyword>
<protein>
    <submittedName>
        <fullName evidence="6">VirB3 family type IV secretion system protein</fullName>
    </submittedName>
</protein>